<name>A0ABT9CXT2_9PSED</name>
<dbReference type="RefSeq" id="WP_241766502.1">
    <property type="nucleotide sequence ID" value="NZ_JAUQOO010000036.1"/>
</dbReference>
<gene>
    <name evidence="2" type="ORF">Q6A51_26510</name>
</gene>
<dbReference type="EC" id="3.1.3.16" evidence="2"/>
<dbReference type="SUPFAM" id="SSF81606">
    <property type="entry name" value="PP2C-like"/>
    <property type="match status" value="1"/>
</dbReference>
<sequence length="267" mass="29705">MPFHLPIRLVQRVGPLLDNPRWRWAAASCIGTSHQRIGTRKQDAYSVTRINSHTFCAVVSDGAGSASYGGQGASLVCRSLIANFRSWFERNDSLPDNELILCWIDLVRDRLSEAAARRGLTRRQFAATLVMLVVFKGRVLALQIGDSALVARKAGVWEALCWPENGEFASTTYFVTDDPEVRLRTFNLDLEYDAFALFSDGLESVALEQATQQPFARFFDPMINPVDQVAGEGRLVELSGALARYLNSPALCERTDDDKTLILVSCR</sequence>
<comment type="caution">
    <text evidence="2">The sequence shown here is derived from an EMBL/GenBank/DDBJ whole genome shotgun (WGS) entry which is preliminary data.</text>
</comment>
<organism evidence="2 3">
    <name type="scientific">Pseudomonas serbiensis</name>
    <dbReference type="NCBI Taxonomy" id="3064350"/>
    <lineage>
        <taxon>Bacteria</taxon>
        <taxon>Pseudomonadati</taxon>
        <taxon>Pseudomonadota</taxon>
        <taxon>Gammaproteobacteria</taxon>
        <taxon>Pseudomonadales</taxon>
        <taxon>Pseudomonadaceae</taxon>
        <taxon>Pseudomonas</taxon>
    </lineage>
</organism>
<dbReference type="InterPro" id="IPR001932">
    <property type="entry name" value="PPM-type_phosphatase-like_dom"/>
</dbReference>
<keyword evidence="2" id="KW-0378">Hydrolase</keyword>
<dbReference type="EMBL" id="JAUQOO010000036">
    <property type="protein sequence ID" value="MDO7930326.1"/>
    <property type="molecule type" value="Genomic_DNA"/>
</dbReference>
<dbReference type="Pfam" id="PF13672">
    <property type="entry name" value="PP2C_2"/>
    <property type="match status" value="1"/>
</dbReference>
<dbReference type="InterPro" id="IPR036457">
    <property type="entry name" value="PPM-type-like_dom_sf"/>
</dbReference>
<dbReference type="GO" id="GO:0004722">
    <property type="term" value="F:protein serine/threonine phosphatase activity"/>
    <property type="evidence" value="ECO:0007669"/>
    <property type="project" value="UniProtKB-EC"/>
</dbReference>
<reference evidence="2 3" key="1">
    <citation type="submission" date="2023-07" db="EMBL/GenBank/DDBJ databases">
        <title>Identification of four novel Pseudomonas species associated with bacterial leaf spot of cucurbits.</title>
        <authorList>
            <person name="Fullem K.R."/>
        </authorList>
    </citation>
    <scope>NUCLEOTIDE SEQUENCE [LARGE SCALE GENOMIC DNA]</scope>
    <source>
        <strain evidence="2 3">KFB 138</strain>
    </source>
</reference>
<dbReference type="Gene3D" id="3.60.40.10">
    <property type="entry name" value="PPM-type phosphatase domain"/>
    <property type="match status" value="1"/>
</dbReference>
<proteinExistence type="predicted"/>
<dbReference type="Proteomes" id="UP001223016">
    <property type="component" value="Unassembled WGS sequence"/>
</dbReference>
<evidence type="ECO:0000313" key="2">
    <source>
        <dbReference type="EMBL" id="MDO7930326.1"/>
    </source>
</evidence>
<keyword evidence="3" id="KW-1185">Reference proteome</keyword>
<evidence type="ECO:0000259" key="1">
    <source>
        <dbReference type="Pfam" id="PF13672"/>
    </source>
</evidence>
<accession>A0ABT9CXT2</accession>
<dbReference type="GeneID" id="61792242"/>
<feature type="domain" description="PPM-type phosphatase" evidence="1">
    <location>
        <begin position="30"/>
        <end position="237"/>
    </location>
</feature>
<protein>
    <submittedName>
        <fullName evidence="2">PP2C family serine/threonine-protein phosphatase</fullName>
        <ecNumber evidence="2">3.1.3.16</ecNumber>
    </submittedName>
</protein>
<evidence type="ECO:0000313" key="3">
    <source>
        <dbReference type="Proteomes" id="UP001223016"/>
    </source>
</evidence>